<dbReference type="GeneID" id="4705333"/>
<evidence type="ECO:0000313" key="5">
    <source>
        <dbReference type="Proteomes" id="UP000006701"/>
    </source>
</evidence>
<feature type="compositionally biased region" description="Pro residues" evidence="1">
    <location>
        <begin position="421"/>
        <end position="432"/>
    </location>
</feature>
<keyword evidence="5" id="KW-1185">Reference proteome</keyword>
<evidence type="ECO:0000256" key="3">
    <source>
        <dbReference type="SAM" id="SignalP"/>
    </source>
</evidence>
<protein>
    <recommendedName>
        <fullName evidence="6">GPI-anchored cell wall organization protein Ecm33</fullName>
    </recommendedName>
</protein>
<keyword evidence="3" id="KW-0732">Signal</keyword>
<accession>A1CEF4</accession>
<dbReference type="OrthoDB" id="536881at2759"/>
<proteinExistence type="predicted"/>
<dbReference type="OMA" id="NRELIMT"/>
<dbReference type="KEGG" id="act:ACLA_089450"/>
<evidence type="ECO:0000256" key="2">
    <source>
        <dbReference type="SAM" id="Phobius"/>
    </source>
</evidence>
<dbReference type="eggNOG" id="ENOG502RS4I">
    <property type="taxonomic scope" value="Eukaryota"/>
</dbReference>
<feature type="region of interest" description="Disordered" evidence="1">
    <location>
        <begin position="406"/>
        <end position="432"/>
    </location>
</feature>
<feature type="signal peptide" evidence="3">
    <location>
        <begin position="1"/>
        <end position="23"/>
    </location>
</feature>
<evidence type="ECO:0000256" key="1">
    <source>
        <dbReference type="SAM" id="MobiDB-lite"/>
    </source>
</evidence>
<evidence type="ECO:0008006" key="6">
    <source>
        <dbReference type="Google" id="ProtNLM"/>
    </source>
</evidence>
<dbReference type="RefSeq" id="XP_001272679.1">
    <property type="nucleotide sequence ID" value="XM_001272678.1"/>
</dbReference>
<feature type="chain" id="PRO_5002633103" description="GPI-anchored cell wall organization protein Ecm33" evidence="3">
    <location>
        <begin position="24"/>
        <end position="432"/>
    </location>
</feature>
<sequence>MSDFRRWLAVGLIAAIFPSFASAITCLISSPESDSEQPFFRPYPVESADDLNRFATDNCTVIYGNIEISSDFNGAFAIPNVEIIYGNITLRDSSGLSSVNLTSIELPNALAVEGIELPDIPALKNISAPKAILARSIKFAQQSSISPNVDFRSLIRAENISLTGNYSSLHFDALQKVNNSLSVCSVRDCGPADKFELAISFPALISAAYIRVGGLINSLSLPALETINATKPDYAGPLGLDVHNYGRPLALDFPKLRSVSNTLDLQGSISSLSLDSLAATDADILIDTDSSLDLNFRSLESANTIQLNGSITSAEFPVLQHVQRVTINADSSIDCRPLKQALQRAAPNSDSICNRKSVFEPKGLSPGAKAGIAVGCSIAALAFIAASVWIWRKMDRPKARRTLPWRASPSLRERRRESVDEPPPPYSVHPPV</sequence>
<evidence type="ECO:0000313" key="4">
    <source>
        <dbReference type="EMBL" id="EAW11253.1"/>
    </source>
</evidence>
<name>A1CEF4_ASPCL</name>
<gene>
    <name evidence="4" type="ORF">ACLA_089450</name>
</gene>
<dbReference type="AlphaFoldDB" id="A1CEF4"/>
<keyword evidence="2" id="KW-0472">Membrane</keyword>
<reference evidence="4 5" key="1">
    <citation type="journal article" date="2008" name="PLoS Genet.">
        <title>Genomic islands in the pathogenic filamentous fungus Aspergillus fumigatus.</title>
        <authorList>
            <person name="Fedorova N.D."/>
            <person name="Khaldi N."/>
            <person name="Joardar V.S."/>
            <person name="Maiti R."/>
            <person name="Amedeo P."/>
            <person name="Anderson M.J."/>
            <person name="Crabtree J."/>
            <person name="Silva J.C."/>
            <person name="Badger J.H."/>
            <person name="Albarraq A."/>
            <person name="Angiuoli S."/>
            <person name="Bussey H."/>
            <person name="Bowyer P."/>
            <person name="Cotty P.J."/>
            <person name="Dyer P.S."/>
            <person name="Egan A."/>
            <person name="Galens K."/>
            <person name="Fraser-Liggett C.M."/>
            <person name="Haas B.J."/>
            <person name="Inman J.M."/>
            <person name="Kent R."/>
            <person name="Lemieux S."/>
            <person name="Malavazi I."/>
            <person name="Orvis J."/>
            <person name="Roemer T."/>
            <person name="Ronning C.M."/>
            <person name="Sundaram J.P."/>
            <person name="Sutton G."/>
            <person name="Turner G."/>
            <person name="Venter J.C."/>
            <person name="White O.R."/>
            <person name="Whitty B.R."/>
            <person name="Youngman P."/>
            <person name="Wolfe K.H."/>
            <person name="Goldman G.H."/>
            <person name="Wortman J.R."/>
            <person name="Jiang B."/>
            <person name="Denning D.W."/>
            <person name="Nierman W.C."/>
        </authorList>
    </citation>
    <scope>NUCLEOTIDE SEQUENCE [LARGE SCALE GENOMIC DNA]</scope>
    <source>
        <strain evidence="5">ATCC 1007 / CBS 513.65 / DSM 816 / NCTC 3887 / NRRL 1</strain>
    </source>
</reference>
<dbReference type="EMBL" id="DS027052">
    <property type="protein sequence ID" value="EAW11253.1"/>
    <property type="molecule type" value="Genomic_DNA"/>
</dbReference>
<dbReference type="HOGENOM" id="CLU_624186_0_0_1"/>
<organism evidence="4 5">
    <name type="scientific">Aspergillus clavatus (strain ATCC 1007 / CBS 513.65 / DSM 816 / NCTC 3887 / NRRL 1 / QM 1276 / 107)</name>
    <dbReference type="NCBI Taxonomy" id="344612"/>
    <lineage>
        <taxon>Eukaryota</taxon>
        <taxon>Fungi</taxon>
        <taxon>Dikarya</taxon>
        <taxon>Ascomycota</taxon>
        <taxon>Pezizomycotina</taxon>
        <taxon>Eurotiomycetes</taxon>
        <taxon>Eurotiomycetidae</taxon>
        <taxon>Eurotiales</taxon>
        <taxon>Aspergillaceae</taxon>
        <taxon>Aspergillus</taxon>
        <taxon>Aspergillus subgen. Fumigati</taxon>
    </lineage>
</organism>
<dbReference type="Proteomes" id="UP000006701">
    <property type="component" value="Unassembled WGS sequence"/>
</dbReference>
<keyword evidence="2" id="KW-0812">Transmembrane</keyword>
<dbReference type="SUPFAM" id="SSF52058">
    <property type="entry name" value="L domain-like"/>
    <property type="match status" value="1"/>
</dbReference>
<feature type="transmembrane region" description="Helical" evidence="2">
    <location>
        <begin position="370"/>
        <end position="391"/>
    </location>
</feature>
<dbReference type="VEuPathDB" id="FungiDB:ACLA_089450"/>
<keyword evidence="2" id="KW-1133">Transmembrane helix</keyword>